<accession>Q0J373</accession>
<gene>
    <name evidence="2" type="ordered locus">Os09g0250500</name>
</gene>
<reference evidence="3" key="2">
    <citation type="journal article" date="2008" name="Nucleic Acids Res.">
        <title>The rice annotation project database (RAP-DB): 2008 update.</title>
        <authorList>
            <consortium name="The rice annotation project (RAP)"/>
        </authorList>
    </citation>
    <scope>GENOME REANNOTATION</scope>
    <source>
        <strain evidence="3">cv. Nipponbare</strain>
    </source>
</reference>
<dbReference type="InterPro" id="IPR052160">
    <property type="entry name" value="Gypsy_RT_Integrase-like"/>
</dbReference>
<organism evidence="2 3">
    <name type="scientific">Oryza sativa subsp. japonica</name>
    <name type="common">Rice</name>
    <dbReference type="NCBI Taxonomy" id="39947"/>
    <lineage>
        <taxon>Eukaryota</taxon>
        <taxon>Viridiplantae</taxon>
        <taxon>Streptophyta</taxon>
        <taxon>Embryophyta</taxon>
        <taxon>Tracheophyta</taxon>
        <taxon>Spermatophyta</taxon>
        <taxon>Magnoliopsida</taxon>
        <taxon>Liliopsida</taxon>
        <taxon>Poales</taxon>
        <taxon>Poaceae</taxon>
        <taxon>BOP clade</taxon>
        <taxon>Oryzoideae</taxon>
        <taxon>Oryzeae</taxon>
        <taxon>Oryzinae</taxon>
        <taxon>Oryza</taxon>
        <taxon>Oryza sativa</taxon>
    </lineage>
</organism>
<dbReference type="AlphaFoldDB" id="Q0J373"/>
<dbReference type="PROSITE" id="PS50994">
    <property type="entry name" value="INTEGRASE"/>
    <property type="match status" value="1"/>
</dbReference>
<dbReference type="GO" id="GO:0003676">
    <property type="term" value="F:nucleic acid binding"/>
    <property type="evidence" value="ECO:0007669"/>
    <property type="project" value="InterPro"/>
</dbReference>
<reference evidence="2 3" key="1">
    <citation type="journal article" date="2005" name="Nature">
        <title>The map-based sequence of the rice genome.</title>
        <authorList>
            <consortium name="International rice genome sequencing project (IRGSP)"/>
            <person name="Matsumoto T."/>
            <person name="Wu J."/>
            <person name="Kanamori H."/>
            <person name="Katayose Y."/>
            <person name="Fujisawa M."/>
            <person name="Namiki N."/>
            <person name="Mizuno H."/>
            <person name="Yamamoto K."/>
            <person name="Antonio B.A."/>
            <person name="Baba T."/>
            <person name="Sakata K."/>
            <person name="Nagamura Y."/>
            <person name="Aoki H."/>
            <person name="Arikawa K."/>
            <person name="Arita K."/>
            <person name="Bito T."/>
            <person name="Chiden Y."/>
            <person name="Fujitsuka N."/>
            <person name="Fukunaka R."/>
            <person name="Hamada M."/>
            <person name="Harada C."/>
            <person name="Hayashi A."/>
            <person name="Hijishita S."/>
            <person name="Honda M."/>
            <person name="Hosokawa S."/>
            <person name="Ichikawa Y."/>
            <person name="Idonuma A."/>
            <person name="Iijima M."/>
            <person name="Ikeda M."/>
            <person name="Ikeno M."/>
            <person name="Ito K."/>
            <person name="Ito S."/>
            <person name="Ito T."/>
            <person name="Ito Y."/>
            <person name="Ito Y."/>
            <person name="Iwabuchi A."/>
            <person name="Kamiya K."/>
            <person name="Karasawa W."/>
            <person name="Kurita K."/>
            <person name="Katagiri S."/>
            <person name="Kikuta A."/>
            <person name="Kobayashi H."/>
            <person name="Kobayashi N."/>
            <person name="Machita K."/>
            <person name="Maehara T."/>
            <person name="Masukawa M."/>
            <person name="Mizubayashi T."/>
            <person name="Mukai Y."/>
            <person name="Nagasaki H."/>
            <person name="Nagata Y."/>
            <person name="Naito S."/>
            <person name="Nakashima M."/>
            <person name="Nakama Y."/>
            <person name="Nakamichi Y."/>
            <person name="Nakamura M."/>
            <person name="Meguro A."/>
            <person name="Negishi M."/>
            <person name="Ohta I."/>
            <person name="Ohta T."/>
            <person name="Okamoto M."/>
            <person name="Ono N."/>
            <person name="Saji S."/>
            <person name="Sakaguchi M."/>
            <person name="Sakai K."/>
            <person name="Shibata M."/>
            <person name="Shimokawa T."/>
            <person name="Song J."/>
            <person name="Takazaki Y."/>
            <person name="Terasawa K."/>
            <person name="Tsugane M."/>
            <person name="Tsuji K."/>
            <person name="Ueda S."/>
            <person name="Waki K."/>
            <person name="Yamagata H."/>
            <person name="Yamamoto M."/>
            <person name="Yamamoto S."/>
            <person name="Yamane H."/>
            <person name="Yoshiki S."/>
            <person name="Yoshihara R."/>
            <person name="Yukawa K."/>
            <person name="Zhong H."/>
            <person name="Yano M."/>
            <person name="Yuan Q."/>
            <person name="Ouyang S."/>
            <person name="Liu J."/>
            <person name="Jones K.M."/>
            <person name="Gansberger K."/>
            <person name="Moffat K."/>
            <person name="Hill J."/>
            <person name="Bera J."/>
            <person name="Fadrosh D."/>
            <person name="Jin S."/>
            <person name="Johri S."/>
            <person name="Kim M."/>
            <person name="Overton L."/>
            <person name="Reardon M."/>
            <person name="Tsitrin T."/>
            <person name="Vuong H."/>
            <person name="Weaver B."/>
            <person name="Ciecko A."/>
            <person name="Tallon L."/>
            <person name="Jackson J."/>
            <person name="Pai G."/>
            <person name="Aken S.V."/>
            <person name="Utterback T."/>
            <person name="Reidmuller S."/>
            <person name="Feldblyum T."/>
            <person name="Hsiao J."/>
            <person name="Zismann V."/>
            <person name="Iobst S."/>
            <person name="de Vazeille A.R."/>
            <person name="Buell C.R."/>
            <person name="Ying K."/>
            <person name="Li Y."/>
            <person name="Lu T."/>
            <person name="Huang Y."/>
            <person name="Zhao Q."/>
            <person name="Feng Q."/>
            <person name="Zhang L."/>
            <person name="Zhu J."/>
            <person name="Weng Q."/>
            <person name="Mu J."/>
            <person name="Lu Y."/>
            <person name="Fan D."/>
            <person name="Liu Y."/>
            <person name="Guan J."/>
            <person name="Zhang Y."/>
            <person name="Yu S."/>
            <person name="Liu X."/>
            <person name="Zhang Y."/>
            <person name="Hong G."/>
            <person name="Han B."/>
            <person name="Choisne N."/>
            <person name="Demange N."/>
            <person name="Orjeda G."/>
            <person name="Samain S."/>
            <person name="Cattolico L."/>
            <person name="Pelletier E."/>
            <person name="Couloux A."/>
            <person name="Segurens B."/>
            <person name="Wincker P."/>
            <person name="D'Hont A."/>
            <person name="Scarpelli C."/>
            <person name="Weissenbach J."/>
            <person name="Salanoubat M."/>
            <person name="Quetier F."/>
            <person name="Yu Y."/>
            <person name="Kim H.R."/>
            <person name="Rambo T."/>
            <person name="Currie J."/>
            <person name="Collura K."/>
            <person name="Luo M."/>
            <person name="Yang T."/>
            <person name="Ammiraju J.S.S."/>
            <person name="Engler F."/>
            <person name="Soderlund C."/>
            <person name="Wing R.A."/>
            <person name="Palmer L.E."/>
            <person name="de la Bastide M."/>
            <person name="Spiegel L."/>
            <person name="Nascimento L."/>
            <person name="Zutavern T."/>
            <person name="O'Shaughnessy A."/>
            <person name="Dike S."/>
            <person name="Dedhia N."/>
            <person name="Preston R."/>
            <person name="Balija V."/>
            <person name="McCombie W.R."/>
            <person name="Chow T."/>
            <person name="Chen H."/>
            <person name="Chung M."/>
            <person name="Chen C."/>
            <person name="Shaw J."/>
            <person name="Wu H."/>
            <person name="Hsiao K."/>
            <person name="Chao Y."/>
            <person name="Chu M."/>
            <person name="Cheng C."/>
            <person name="Hour A."/>
            <person name="Lee P."/>
            <person name="Lin S."/>
            <person name="Lin Y."/>
            <person name="Liou J."/>
            <person name="Liu S."/>
            <person name="Hsing Y."/>
            <person name="Raghuvanshi S."/>
            <person name="Mohanty A."/>
            <person name="Bharti A.K."/>
            <person name="Gaur A."/>
            <person name="Gupta V."/>
            <person name="Kumar D."/>
            <person name="Ravi V."/>
            <person name="Vij S."/>
            <person name="Kapur A."/>
            <person name="Khurana P."/>
            <person name="Khurana P."/>
            <person name="Khurana J.P."/>
            <person name="Tyagi A.K."/>
            <person name="Gaikwad K."/>
            <person name="Singh A."/>
            <person name="Dalal V."/>
            <person name="Srivastava S."/>
            <person name="Dixit A."/>
            <person name="Pal A.K."/>
            <person name="Ghazi I.A."/>
            <person name="Yadav M."/>
            <person name="Pandit A."/>
            <person name="Bhargava A."/>
            <person name="Sureshbabu K."/>
            <person name="Batra K."/>
            <person name="Sharma T.R."/>
            <person name="Mohapatra T."/>
            <person name="Singh N.K."/>
            <person name="Messing J."/>
            <person name="Nelson A.B."/>
            <person name="Fuks G."/>
            <person name="Kavchok S."/>
            <person name="Keizer G."/>
            <person name="Linton E."/>
            <person name="Llaca V."/>
            <person name="Song R."/>
            <person name="Tanyolac B."/>
            <person name="Young S."/>
            <person name="Ho-Il K."/>
            <person name="Hahn J.H."/>
            <person name="Sangsakoo G."/>
            <person name="Vanavichit A."/>
            <person name="de Mattos Luiz.A.T."/>
            <person name="Zimmer P.D."/>
            <person name="Malone G."/>
            <person name="Dellagostin O."/>
            <person name="de Oliveira A.C."/>
            <person name="Bevan M."/>
            <person name="Bancroft I."/>
            <person name="Minx P."/>
            <person name="Cordum H."/>
            <person name="Wilson R."/>
            <person name="Cheng Z."/>
            <person name="Jin W."/>
            <person name="Jiang J."/>
            <person name="Leong S.A."/>
            <person name="Iwama H."/>
            <person name="Gojobori T."/>
            <person name="Itoh T."/>
            <person name="Niimura Y."/>
            <person name="Fujii Y."/>
            <person name="Habara T."/>
            <person name="Sakai H."/>
            <person name="Sato Y."/>
            <person name="Wilson G."/>
            <person name="Kumar K."/>
            <person name="McCouch S."/>
            <person name="Juretic N."/>
            <person name="Hoen D."/>
            <person name="Wright S."/>
            <person name="Bruskiewich R."/>
            <person name="Bureau T."/>
            <person name="Miyao A."/>
            <person name="Hirochika H."/>
            <person name="Nishikawa T."/>
            <person name="Kadowaki K."/>
            <person name="Sugiura M."/>
            <person name="Burr B."/>
            <person name="Sasaki T."/>
        </authorList>
    </citation>
    <scope>NUCLEOTIDE SEQUENCE [LARGE SCALE GENOMIC DNA]</scope>
    <source>
        <strain evidence="3">cv. Nipponbare</strain>
    </source>
</reference>
<feature type="domain" description="Integrase catalytic" evidence="1">
    <location>
        <begin position="1"/>
        <end position="66"/>
    </location>
</feature>
<evidence type="ECO:0000259" key="1">
    <source>
        <dbReference type="PROSITE" id="PS50994"/>
    </source>
</evidence>
<dbReference type="InterPro" id="IPR036397">
    <property type="entry name" value="RNaseH_sf"/>
</dbReference>
<evidence type="ECO:0000313" key="3">
    <source>
        <dbReference type="Proteomes" id="UP000000763"/>
    </source>
</evidence>
<dbReference type="KEGG" id="dosa:Os09g0250500"/>
<dbReference type="GO" id="GO:0015074">
    <property type="term" value="P:DNA integration"/>
    <property type="evidence" value="ECO:0007669"/>
    <property type="project" value="InterPro"/>
</dbReference>
<dbReference type="Gene3D" id="3.30.420.10">
    <property type="entry name" value="Ribonuclease H-like superfamily/Ribonuclease H"/>
    <property type="match status" value="1"/>
</dbReference>
<dbReference type="EMBL" id="AP008215">
    <property type="protein sequence ID" value="BAF24592.1"/>
    <property type="molecule type" value="Genomic_DNA"/>
</dbReference>
<proteinExistence type="predicted"/>
<dbReference type="InterPro" id="IPR001584">
    <property type="entry name" value="Integrase_cat-core"/>
</dbReference>
<evidence type="ECO:0000313" key="2">
    <source>
        <dbReference type="EMBL" id="BAF24592.1"/>
    </source>
</evidence>
<dbReference type="InterPro" id="IPR012337">
    <property type="entry name" value="RNaseH-like_sf"/>
</dbReference>
<name>Q0J373_ORYSJ</name>
<protein>
    <submittedName>
        <fullName evidence="2">Os09g0250500 protein</fullName>
    </submittedName>
</protein>
<dbReference type="SUPFAM" id="SSF53098">
    <property type="entry name" value="Ribonuclease H-like"/>
    <property type="match status" value="1"/>
</dbReference>
<dbReference type="PANTHER" id="PTHR47266">
    <property type="entry name" value="ENDONUCLEASE-RELATED"/>
    <property type="match status" value="1"/>
</dbReference>
<sequence length="87" mass="9939">MSSSYHPQTDGQTERLNQCLEAYLRCTVHACPTKWSSWLSQAQYWYNTSFHSALGKTPYEVLFARKPSHFGVADLGQSTVPDVQVWL</sequence>
<dbReference type="Proteomes" id="UP000000763">
    <property type="component" value="Chromosome 9"/>
</dbReference>